<dbReference type="STRING" id="300112.A0A4S2KBT8"/>
<sequence length="435" mass="48591">MTEDNGRALARRWISRIILATFLALIILSLPAMCQRHESPSFKYSKEANEIYSDERHQHQPYDHDHDHDHVHVHDHEHEHEEHDPIRYDLHGHEYPPPKASTKPSPPHIKNYKDIVVRAIGSTLIISAAPFLILFFVPLDNTEQSEWLLKILLSFASGGLLGDAFLHLIPHAMIPHSHGSSETHSHSHSNSHDEPGHHKHDISVGLSILLGLIVFLMVEKAVRIVKGDHGHSHEKKSVLVEKREGKKEERKEEKKEEKKEGKKQEKKEDKKNSGKAVSKACKTPESDIKIAGYLNLAADFLHNFTDGLAIGASYMAGDSIGYVTTFMILLHEIPHEIGDFAILIQSGYSKSKAMKMQLVTAIGALLGTFISLLAEGMGDFATKWILPFTAGGFIYIATVSVIPELLTATKLWQSVQEISALLVGVSLMVFMSNIE</sequence>
<dbReference type="EMBL" id="QBLH01002819">
    <property type="protein sequence ID" value="TGZ46772.1"/>
    <property type="molecule type" value="Genomic_DNA"/>
</dbReference>
<keyword evidence="2" id="KW-0813">Transport</keyword>
<dbReference type="GO" id="GO:0016020">
    <property type="term" value="C:membrane"/>
    <property type="evidence" value="ECO:0007669"/>
    <property type="project" value="UniProtKB-SubCell"/>
</dbReference>
<keyword evidence="4 8" id="KW-1133">Transmembrane helix</keyword>
<feature type="transmembrane region" description="Helical" evidence="8">
    <location>
        <begin position="418"/>
        <end position="434"/>
    </location>
</feature>
<evidence type="ECO:0000256" key="8">
    <source>
        <dbReference type="SAM" id="Phobius"/>
    </source>
</evidence>
<dbReference type="Proteomes" id="UP000310200">
    <property type="component" value="Unassembled WGS sequence"/>
</dbReference>
<comment type="caution">
    <text evidence="9">The sequence shown here is derived from an EMBL/GenBank/DDBJ whole genome shotgun (WGS) entry which is preliminary data.</text>
</comment>
<dbReference type="InterPro" id="IPR003689">
    <property type="entry name" value="ZIP"/>
</dbReference>
<dbReference type="AlphaFoldDB" id="A0A4S2KBT8"/>
<evidence type="ECO:0000256" key="3">
    <source>
        <dbReference type="ARBA" id="ARBA00022692"/>
    </source>
</evidence>
<proteinExistence type="inferred from homology"/>
<evidence type="ECO:0000256" key="7">
    <source>
        <dbReference type="SAM" id="MobiDB-lite"/>
    </source>
</evidence>
<feature type="region of interest" description="Disordered" evidence="7">
    <location>
        <begin position="177"/>
        <end position="198"/>
    </location>
</feature>
<comment type="subcellular location">
    <subcellularLocation>
        <location evidence="1">Membrane</location>
        <topology evidence="1">Multi-pass membrane protein</topology>
    </subcellularLocation>
</comment>
<keyword evidence="10" id="KW-1185">Reference proteome</keyword>
<organism evidence="9 10">
    <name type="scientific">Temnothorax longispinosus</name>
    <dbReference type="NCBI Taxonomy" id="300112"/>
    <lineage>
        <taxon>Eukaryota</taxon>
        <taxon>Metazoa</taxon>
        <taxon>Ecdysozoa</taxon>
        <taxon>Arthropoda</taxon>
        <taxon>Hexapoda</taxon>
        <taxon>Insecta</taxon>
        <taxon>Pterygota</taxon>
        <taxon>Neoptera</taxon>
        <taxon>Endopterygota</taxon>
        <taxon>Hymenoptera</taxon>
        <taxon>Apocrita</taxon>
        <taxon>Aculeata</taxon>
        <taxon>Formicoidea</taxon>
        <taxon>Formicidae</taxon>
        <taxon>Myrmicinae</taxon>
        <taxon>Temnothorax</taxon>
    </lineage>
</organism>
<evidence type="ECO:0000256" key="6">
    <source>
        <dbReference type="ARBA" id="ARBA00038485"/>
    </source>
</evidence>
<evidence type="ECO:0000313" key="9">
    <source>
        <dbReference type="EMBL" id="TGZ46772.1"/>
    </source>
</evidence>
<keyword evidence="5 8" id="KW-0472">Membrane</keyword>
<feature type="transmembrane region" description="Helical" evidence="8">
    <location>
        <begin position="115"/>
        <end position="139"/>
    </location>
</feature>
<dbReference type="PANTHER" id="PTHR16950">
    <property type="entry name" value="ZINC TRANSPORTER SLC39A7 HISTIDINE-RICH MEMBRANE PROTEIN KE4"/>
    <property type="match status" value="1"/>
</dbReference>
<feature type="compositionally biased region" description="Basic and acidic residues" evidence="7">
    <location>
        <begin position="233"/>
        <end position="272"/>
    </location>
</feature>
<feature type="transmembrane region" description="Helical" evidence="8">
    <location>
        <begin position="151"/>
        <end position="169"/>
    </location>
</feature>
<evidence type="ECO:0000256" key="2">
    <source>
        <dbReference type="ARBA" id="ARBA00022448"/>
    </source>
</evidence>
<gene>
    <name evidence="9" type="ORF">DBV15_05479</name>
</gene>
<evidence type="ECO:0008006" key="11">
    <source>
        <dbReference type="Google" id="ProtNLM"/>
    </source>
</evidence>
<evidence type="ECO:0000256" key="1">
    <source>
        <dbReference type="ARBA" id="ARBA00004141"/>
    </source>
</evidence>
<accession>A0A4S2KBT8</accession>
<keyword evidence="3 8" id="KW-0812">Transmembrane</keyword>
<comment type="similarity">
    <text evidence="6">Belongs to the ZIP transporter (TC 2.A.5) family. KE4/Catsup subfamily.</text>
</comment>
<feature type="compositionally biased region" description="Basic and acidic residues" evidence="7">
    <location>
        <begin position="179"/>
        <end position="196"/>
    </location>
</feature>
<feature type="region of interest" description="Disordered" evidence="7">
    <location>
        <begin position="233"/>
        <end position="278"/>
    </location>
</feature>
<dbReference type="GO" id="GO:0005385">
    <property type="term" value="F:zinc ion transmembrane transporter activity"/>
    <property type="evidence" value="ECO:0007669"/>
    <property type="project" value="TreeGrafter"/>
</dbReference>
<feature type="transmembrane region" description="Helical" evidence="8">
    <location>
        <begin position="202"/>
        <end position="218"/>
    </location>
</feature>
<feature type="transmembrane region" description="Helical" evidence="8">
    <location>
        <begin position="384"/>
        <end position="406"/>
    </location>
</feature>
<dbReference type="Pfam" id="PF02535">
    <property type="entry name" value="Zip"/>
    <property type="match status" value="1"/>
</dbReference>
<feature type="transmembrane region" description="Helical" evidence="8">
    <location>
        <begin position="358"/>
        <end position="378"/>
    </location>
</feature>
<dbReference type="GO" id="GO:0006882">
    <property type="term" value="P:intracellular zinc ion homeostasis"/>
    <property type="evidence" value="ECO:0007669"/>
    <property type="project" value="TreeGrafter"/>
</dbReference>
<dbReference type="PANTHER" id="PTHR16950:SF25">
    <property type="entry name" value="ZINC TRANSPORTER SLC39A7"/>
    <property type="match status" value="1"/>
</dbReference>
<protein>
    <recommendedName>
        <fullName evidence="11">Protein catecholamines up</fullName>
    </recommendedName>
</protein>
<evidence type="ECO:0000313" key="10">
    <source>
        <dbReference type="Proteomes" id="UP000310200"/>
    </source>
</evidence>
<name>A0A4S2KBT8_9HYME</name>
<reference evidence="9 10" key="1">
    <citation type="journal article" date="2019" name="Philos. Trans. R. Soc. Lond., B, Biol. Sci.">
        <title>Ant behaviour and brain gene expression of defending hosts depend on the ecological success of the intruding social parasite.</title>
        <authorList>
            <person name="Kaur R."/>
            <person name="Stoldt M."/>
            <person name="Jongepier E."/>
            <person name="Feldmeyer B."/>
            <person name="Menzel F."/>
            <person name="Bornberg-Bauer E."/>
            <person name="Foitzik S."/>
        </authorList>
    </citation>
    <scope>NUCLEOTIDE SEQUENCE [LARGE SCALE GENOMIC DNA]</scope>
    <source>
        <tissue evidence="9">Whole body</tissue>
    </source>
</reference>
<evidence type="ECO:0000256" key="5">
    <source>
        <dbReference type="ARBA" id="ARBA00023136"/>
    </source>
</evidence>
<evidence type="ECO:0000256" key="4">
    <source>
        <dbReference type="ARBA" id="ARBA00022989"/>
    </source>
</evidence>